<proteinExistence type="inferred from homology"/>
<keyword evidence="4" id="KW-0732">Signal</keyword>
<protein>
    <submittedName>
        <fullName evidence="6">Divergent protein kinase domain 2A-like 2</fullName>
    </submittedName>
</protein>
<dbReference type="Pfam" id="PF12260">
    <property type="entry name" value="PIP49_C"/>
    <property type="match status" value="1"/>
</dbReference>
<feature type="domain" description="FAM69 protein-kinase" evidence="5">
    <location>
        <begin position="185"/>
        <end position="368"/>
    </location>
</feature>
<accession>A0A8J5JKI5</accession>
<keyword evidence="7" id="KW-1185">Reference proteome</keyword>
<dbReference type="GO" id="GO:0005576">
    <property type="term" value="C:extracellular region"/>
    <property type="evidence" value="ECO:0007669"/>
    <property type="project" value="UniProtKB-SubCell"/>
</dbReference>
<dbReference type="PANTHER" id="PTHR32073:SF7">
    <property type="entry name" value="GH11358P"/>
    <property type="match status" value="1"/>
</dbReference>
<organism evidence="6 7">
    <name type="scientific">Homarus americanus</name>
    <name type="common">American lobster</name>
    <dbReference type="NCBI Taxonomy" id="6706"/>
    <lineage>
        <taxon>Eukaryota</taxon>
        <taxon>Metazoa</taxon>
        <taxon>Ecdysozoa</taxon>
        <taxon>Arthropoda</taxon>
        <taxon>Crustacea</taxon>
        <taxon>Multicrustacea</taxon>
        <taxon>Malacostraca</taxon>
        <taxon>Eumalacostraca</taxon>
        <taxon>Eucarida</taxon>
        <taxon>Decapoda</taxon>
        <taxon>Pleocyemata</taxon>
        <taxon>Astacidea</taxon>
        <taxon>Nephropoidea</taxon>
        <taxon>Nephropidae</taxon>
        <taxon>Homarus</taxon>
    </lineage>
</organism>
<keyword evidence="6" id="KW-0418">Kinase</keyword>
<evidence type="ECO:0000259" key="5">
    <source>
        <dbReference type="Pfam" id="PF12260"/>
    </source>
</evidence>
<dbReference type="PANTHER" id="PTHR32073">
    <property type="entry name" value="GH11358P"/>
    <property type="match status" value="1"/>
</dbReference>
<comment type="similarity">
    <text evidence="2">Belongs to the DIPK family.</text>
</comment>
<dbReference type="AlphaFoldDB" id="A0A8J5JKI5"/>
<dbReference type="EMBL" id="JAHLQT010036764">
    <property type="protein sequence ID" value="KAG7157818.1"/>
    <property type="molecule type" value="Genomic_DNA"/>
</dbReference>
<evidence type="ECO:0000313" key="7">
    <source>
        <dbReference type="Proteomes" id="UP000747542"/>
    </source>
</evidence>
<evidence type="ECO:0000256" key="1">
    <source>
        <dbReference type="ARBA" id="ARBA00004613"/>
    </source>
</evidence>
<gene>
    <name evidence="6" type="primary">Dipk2a-L2</name>
    <name evidence="6" type="ORF">Hamer_G020361</name>
</gene>
<sequence>MRRRRRKVWTLCAVVLFLFVFVYGWYQKLDEKFLELHTCPSCYGQNLCPYLIKNEYSLSNKIELTGFSSWKIMKFLNVKNVYYGQSGQNMVVLKKLAHDSELRKFDQKLCKAMKVTEKCDVSQAIKSLLTKSNLNFSQIINRYPQLFEMSEGVKCNHNRSLQNLYENYGNIDSGPYHHHHFITMLAVNMEPLILNAYQHKWFPTLRGMCGRVIVEDYVGPTLTQLSQVPWIVRADYARQLLEMAQDFSDAEFRLYLTDVSLDNFAVSHHGEVKVIDAENIVLVDPSIHGLDPAEHVNDGFGCRDCLSFSYEDLCGHTSSDHNFFAVCKGMLSSSAFSQDLPEGLLHSPPSWVTKEHPLLLSLVEDCASHSFSDFTSHSLPMRRKAAAALHEHLLTVLPKRGNSS</sequence>
<dbReference type="InterPro" id="IPR022049">
    <property type="entry name" value="FAM69_kinase_dom"/>
</dbReference>
<dbReference type="Proteomes" id="UP000747542">
    <property type="component" value="Unassembled WGS sequence"/>
</dbReference>
<name>A0A8J5JKI5_HOMAM</name>
<evidence type="ECO:0000256" key="2">
    <source>
        <dbReference type="ARBA" id="ARBA00006338"/>
    </source>
</evidence>
<dbReference type="InterPro" id="IPR020519">
    <property type="entry name" value="DIPK2A/B"/>
</dbReference>
<keyword evidence="6" id="KW-0808">Transferase</keyword>
<evidence type="ECO:0000256" key="4">
    <source>
        <dbReference type="ARBA" id="ARBA00022729"/>
    </source>
</evidence>
<evidence type="ECO:0000313" key="6">
    <source>
        <dbReference type="EMBL" id="KAG7157818.1"/>
    </source>
</evidence>
<comment type="subcellular location">
    <subcellularLocation>
        <location evidence="1">Secreted</location>
    </subcellularLocation>
</comment>
<reference evidence="6" key="1">
    <citation type="journal article" date="2021" name="Sci. Adv.">
        <title>The American lobster genome reveals insights on longevity, neural, and immune adaptations.</title>
        <authorList>
            <person name="Polinski J.M."/>
            <person name="Zimin A.V."/>
            <person name="Clark K.F."/>
            <person name="Kohn A.B."/>
            <person name="Sadowski N."/>
            <person name="Timp W."/>
            <person name="Ptitsyn A."/>
            <person name="Khanna P."/>
            <person name="Romanova D.Y."/>
            <person name="Williams P."/>
            <person name="Greenwood S.J."/>
            <person name="Moroz L.L."/>
            <person name="Walt D.R."/>
            <person name="Bodnar A.G."/>
        </authorList>
    </citation>
    <scope>NUCLEOTIDE SEQUENCE</scope>
    <source>
        <strain evidence="6">GMGI-L3</strain>
    </source>
</reference>
<dbReference type="OrthoDB" id="10035316at2759"/>
<evidence type="ECO:0000256" key="3">
    <source>
        <dbReference type="ARBA" id="ARBA00022525"/>
    </source>
</evidence>
<dbReference type="GO" id="GO:0016301">
    <property type="term" value="F:kinase activity"/>
    <property type="evidence" value="ECO:0007669"/>
    <property type="project" value="UniProtKB-KW"/>
</dbReference>
<comment type="caution">
    <text evidence="6">The sequence shown here is derived from an EMBL/GenBank/DDBJ whole genome shotgun (WGS) entry which is preliminary data.</text>
</comment>
<keyword evidence="3" id="KW-0964">Secreted</keyword>